<evidence type="ECO:0000256" key="7">
    <source>
        <dbReference type="SAM" id="MobiDB-lite"/>
    </source>
</evidence>
<keyword evidence="2 6" id="KW-0285">Flavoprotein</keyword>
<reference evidence="9 10" key="1">
    <citation type="submission" date="2016-07" db="EMBL/GenBank/DDBJ databases">
        <title>Pervasive Adenine N6-methylation of Active Genes in Fungi.</title>
        <authorList>
            <consortium name="DOE Joint Genome Institute"/>
            <person name="Mondo S.J."/>
            <person name="Dannebaum R.O."/>
            <person name="Kuo R.C."/>
            <person name="Labutti K."/>
            <person name="Haridas S."/>
            <person name="Kuo A."/>
            <person name="Salamov A."/>
            <person name="Ahrendt S.R."/>
            <person name="Lipzen A."/>
            <person name="Sullivan W."/>
            <person name="Andreopoulos W.B."/>
            <person name="Clum A."/>
            <person name="Lindquist E."/>
            <person name="Daum C."/>
            <person name="Ramamoorthy G.K."/>
            <person name="Gryganskyi A."/>
            <person name="Culley D."/>
            <person name="Magnuson J.K."/>
            <person name="James T.Y."/>
            <person name="O'Malley M.A."/>
            <person name="Stajich J.E."/>
            <person name="Spatafora J.W."/>
            <person name="Visel A."/>
            <person name="Grigoriev I.V."/>
        </authorList>
    </citation>
    <scope>NUCLEOTIDE SEQUENCE [LARGE SCALE GENOMIC DNA]</scope>
    <source>
        <strain evidence="9 10">62-1032</strain>
    </source>
</reference>
<feature type="binding site" evidence="6">
    <location>
        <position position="191"/>
    </location>
    <ligand>
        <name>dimethylallyl phosphate</name>
        <dbReference type="ChEBI" id="CHEBI:88052"/>
    </ligand>
</feature>
<evidence type="ECO:0000256" key="6">
    <source>
        <dbReference type="HAMAP-Rule" id="MF_03197"/>
    </source>
</evidence>
<gene>
    <name evidence="6" type="primary">PAD1</name>
    <name evidence="9" type="ORF">BCR35DRAFT_317640</name>
</gene>
<dbReference type="GO" id="GO:0106141">
    <property type="term" value="F:flavin prenyltransferase activity"/>
    <property type="evidence" value="ECO:0007669"/>
    <property type="project" value="UniProtKB-EC"/>
</dbReference>
<evidence type="ECO:0000256" key="4">
    <source>
        <dbReference type="ARBA" id="ARBA00022679"/>
    </source>
</evidence>
<comment type="caution">
    <text evidence="9">The sequence shown here is derived from an EMBL/GenBank/DDBJ whole genome shotgun (WGS) entry which is preliminary data.</text>
</comment>
<dbReference type="NCBIfam" id="NF004685">
    <property type="entry name" value="PRK06029.1"/>
    <property type="match status" value="1"/>
</dbReference>
<evidence type="ECO:0000313" key="9">
    <source>
        <dbReference type="EMBL" id="ORY88032.1"/>
    </source>
</evidence>
<dbReference type="PANTHER" id="PTHR43374">
    <property type="entry name" value="FLAVIN PRENYLTRANSFERASE"/>
    <property type="match status" value="1"/>
</dbReference>
<accession>A0A1Y2FVM1</accession>
<dbReference type="EC" id="2.5.1.129" evidence="6"/>
<dbReference type="FunFam" id="3.40.50.1950:FF:000001">
    <property type="entry name" value="Flavin prenyltransferase UbiX"/>
    <property type="match status" value="1"/>
</dbReference>
<evidence type="ECO:0000256" key="2">
    <source>
        <dbReference type="ARBA" id="ARBA00022630"/>
    </source>
</evidence>
<sequence>MLSHFHLPGSAPASRPSTPGHTTPPRPPISADDNVPFELVRDEDRRKRIVVAITGATGSLIAIRLLQALRALDIETHLIMSKWALQTLKYETDMTADEVRSLADFHYTSTDMAAPPSSGSFLHDGMIIVPCSMKTLAAVRIGFCEELISRAADVCIKERRKLMLCVRETPLSVIHLENIWCYHFPPLPAYYIRPESVDDLVNQTVGRMLDSVGIHTTGFARWSGGTKQR</sequence>
<feature type="domain" description="Flavoprotein" evidence="8">
    <location>
        <begin position="47"/>
        <end position="210"/>
    </location>
</feature>
<feature type="binding site" evidence="6">
    <location>
        <begin position="55"/>
        <end position="57"/>
    </location>
    <ligand>
        <name>FMN</name>
        <dbReference type="ChEBI" id="CHEBI:58210"/>
    </ligand>
</feature>
<comment type="subunit">
    <text evidence="6">Oligomer.</text>
</comment>
<dbReference type="Proteomes" id="UP000193467">
    <property type="component" value="Unassembled WGS sequence"/>
</dbReference>
<evidence type="ECO:0000313" key="10">
    <source>
        <dbReference type="Proteomes" id="UP000193467"/>
    </source>
</evidence>
<evidence type="ECO:0000256" key="1">
    <source>
        <dbReference type="ARBA" id="ARBA00022602"/>
    </source>
</evidence>
<proteinExistence type="inferred from homology"/>
<dbReference type="PANTHER" id="PTHR43374:SF1">
    <property type="entry name" value="FLAVIN PRENYLTRANSFERASE PAD1, MITOCHONDRIAL"/>
    <property type="match status" value="1"/>
</dbReference>
<dbReference type="EMBL" id="MCGR01000012">
    <property type="protein sequence ID" value="ORY88032.1"/>
    <property type="molecule type" value="Genomic_DNA"/>
</dbReference>
<feature type="binding site" evidence="6">
    <location>
        <position position="207"/>
    </location>
    <ligand>
        <name>dimethylallyl phosphate</name>
        <dbReference type="ChEBI" id="CHEBI:88052"/>
    </ligand>
</feature>
<dbReference type="InterPro" id="IPR003382">
    <property type="entry name" value="Flavoprotein"/>
</dbReference>
<comment type="similarity">
    <text evidence="5 6">Belongs to the UbiX/PAD1 family.</text>
</comment>
<dbReference type="Pfam" id="PF02441">
    <property type="entry name" value="Flavoprotein"/>
    <property type="match status" value="1"/>
</dbReference>
<dbReference type="SUPFAM" id="SSF52507">
    <property type="entry name" value="Homo-oligomeric flavin-containing Cys decarboxylases, HFCD"/>
    <property type="match status" value="1"/>
</dbReference>
<evidence type="ECO:0000256" key="3">
    <source>
        <dbReference type="ARBA" id="ARBA00022643"/>
    </source>
</evidence>
<keyword evidence="1 6" id="KW-0637">Prenyltransferase</keyword>
<dbReference type="InParanoid" id="A0A1Y2FVM1"/>
<dbReference type="InterPro" id="IPR036551">
    <property type="entry name" value="Flavin_trans-like"/>
</dbReference>
<feature type="binding site" evidence="6">
    <location>
        <position position="81"/>
    </location>
    <ligand>
        <name>FMN</name>
        <dbReference type="ChEBI" id="CHEBI:58210"/>
    </ligand>
</feature>
<feature type="binding site" evidence="6">
    <location>
        <position position="167"/>
    </location>
    <ligand>
        <name>FMN</name>
        <dbReference type="ChEBI" id="CHEBI:58210"/>
    </ligand>
</feature>
<name>A0A1Y2FVM1_9BASI</name>
<dbReference type="InterPro" id="IPR004507">
    <property type="entry name" value="UbiX-like"/>
</dbReference>
<dbReference type="GO" id="GO:0005739">
    <property type="term" value="C:mitochondrion"/>
    <property type="evidence" value="ECO:0007669"/>
    <property type="project" value="UniProtKB-SubCell"/>
</dbReference>
<dbReference type="STRING" id="106004.A0A1Y2FVM1"/>
<feature type="binding site" evidence="6">
    <location>
        <begin position="132"/>
        <end position="135"/>
    </location>
    <ligand>
        <name>FMN</name>
        <dbReference type="ChEBI" id="CHEBI:58210"/>
    </ligand>
</feature>
<comment type="catalytic activity">
    <reaction evidence="6">
        <text>dimethylallyl phosphate + FMNH2 = prenylated FMNH2 + phosphate</text>
        <dbReference type="Rhea" id="RHEA:37743"/>
        <dbReference type="ChEBI" id="CHEBI:43474"/>
        <dbReference type="ChEBI" id="CHEBI:57618"/>
        <dbReference type="ChEBI" id="CHEBI:87467"/>
        <dbReference type="ChEBI" id="CHEBI:88052"/>
        <dbReference type="EC" id="2.5.1.129"/>
    </reaction>
</comment>
<dbReference type="NCBIfam" id="TIGR00421">
    <property type="entry name" value="ubiX_pad"/>
    <property type="match status" value="1"/>
</dbReference>
<keyword evidence="3 6" id="KW-0288">FMN</keyword>
<protein>
    <recommendedName>
        <fullName evidence="6">Flavin prenyltransferase PAD1, mitochondrial</fullName>
        <ecNumber evidence="6">2.5.1.129</ecNumber>
    </recommendedName>
</protein>
<keyword evidence="4 6" id="KW-0808">Transferase</keyword>
<dbReference type="Gene3D" id="3.40.50.1950">
    <property type="entry name" value="Flavin prenyltransferase-like"/>
    <property type="match status" value="1"/>
</dbReference>
<evidence type="ECO:0000256" key="5">
    <source>
        <dbReference type="ARBA" id="ARBA00060793"/>
    </source>
</evidence>
<comment type="subcellular location">
    <subcellularLocation>
        <location evidence="6">Mitochondrion</location>
    </subcellularLocation>
</comment>
<keyword evidence="10" id="KW-1185">Reference proteome</keyword>
<organism evidence="9 10">
    <name type="scientific">Leucosporidium creatinivorum</name>
    <dbReference type="NCBI Taxonomy" id="106004"/>
    <lineage>
        <taxon>Eukaryota</taxon>
        <taxon>Fungi</taxon>
        <taxon>Dikarya</taxon>
        <taxon>Basidiomycota</taxon>
        <taxon>Pucciniomycotina</taxon>
        <taxon>Microbotryomycetes</taxon>
        <taxon>Leucosporidiales</taxon>
        <taxon>Leucosporidium</taxon>
    </lineage>
</organism>
<comment type="function">
    <text evidence="6">Flavin prenyltransferase that catalyzes the synthesis of the prenylated FMN cofactor (prenyl-FMN) for the ferulic acid decarboxylase FDC1. The prenyltransferase is metal-independent and links a dimethylallyl moiety from dimethylallyl monophosphate (DMAP) to the flavin N5 and C6 atoms of FMN.</text>
</comment>
<dbReference type="HAMAP" id="MF_01984">
    <property type="entry name" value="ubiX_pad"/>
    <property type="match status" value="1"/>
</dbReference>
<dbReference type="OrthoDB" id="5126881at2759"/>
<keyword evidence="6" id="KW-0496">Mitochondrion</keyword>
<evidence type="ECO:0000259" key="8">
    <source>
        <dbReference type="Pfam" id="PF02441"/>
    </source>
</evidence>
<feature type="region of interest" description="Disordered" evidence="7">
    <location>
        <begin position="1"/>
        <end position="35"/>
    </location>
</feature>
<dbReference type="AlphaFoldDB" id="A0A1Y2FVM1"/>
<dbReference type="GO" id="GO:0016831">
    <property type="term" value="F:carboxy-lyase activity"/>
    <property type="evidence" value="ECO:0007669"/>
    <property type="project" value="TreeGrafter"/>
</dbReference>